<dbReference type="HAMAP" id="MF_00272">
    <property type="entry name" value="GcvH"/>
    <property type="match status" value="1"/>
</dbReference>
<dbReference type="PANTHER" id="PTHR11715:SF3">
    <property type="entry name" value="GLYCINE CLEAVAGE SYSTEM H PROTEIN-RELATED"/>
    <property type="match status" value="1"/>
</dbReference>
<evidence type="ECO:0000256" key="4">
    <source>
        <dbReference type="PIRSR" id="PIRSR617453-50"/>
    </source>
</evidence>
<dbReference type="GO" id="GO:0019464">
    <property type="term" value="P:glycine decarboxylation via glycine cleavage system"/>
    <property type="evidence" value="ECO:0007669"/>
    <property type="project" value="UniProtKB-UniRule"/>
</dbReference>
<feature type="domain" description="Lipoyl-binding" evidence="5">
    <location>
        <begin position="27"/>
        <end position="109"/>
    </location>
</feature>
<dbReference type="InterPro" id="IPR002930">
    <property type="entry name" value="GCV_H"/>
</dbReference>
<comment type="similarity">
    <text evidence="1 3">Belongs to the GcvH family.</text>
</comment>
<dbReference type="GO" id="GO:0005960">
    <property type="term" value="C:glycine cleavage complex"/>
    <property type="evidence" value="ECO:0007669"/>
    <property type="project" value="InterPro"/>
</dbReference>
<dbReference type="STRING" id="1782.AWC18_19745"/>
<evidence type="ECO:0000256" key="2">
    <source>
        <dbReference type="ARBA" id="ARBA00022823"/>
    </source>
</evidence>
<dbReference type="Proteomes" id="UP000193108">
    <property type="component" value="Unassembled WGS sequence"/>
</dbReference>
<name>A0A1X1YWV4_MYCNO</name>
<evidence type="ECO:0000256" key="1">
    <source>
        <dbReference type="ARBA" id="ARBA00009249"/>
    </source>
</evidence>
<organism evidence="6 7">
    <name type="scientific">Mycolicibacter nonchromogenicus</name>
    <name type="common">Mycobacterium nonchromogenicum</name>
    <dbReference type="NCBI Taxonomy" id="1782"/>
    <lineage>
        <taxon>Bacteria</taxon>
        <taxon>Bacillati</taxon>
        <taxon>Actinomycetota</taxon>
        <taxon>Actinomycetes</taxon>
        <taxon>Mycobacteriales</taxon>
        <taxon>Mycobacteriaceae</taxon>
        <taxon>Mycolicibacter</taxon>
    </lineage>
</organism>
<keyword evidence="7" id="KW-1185">Reference proteome</keyword>
<dbReference type="Pfam" id="PF01597">
    <property type="entry name" value="GCV_H"/>
    <property type="match status" value="1"/>
</dbReference>
<dbReference type="SUPFAM" id="SSF51230">
    <property type="entry name" value="Single hybrid motif"/>
    <property type="match status" value="1"/>
</dbReference>
<evidence type="ECO:0000256" key="3">
    <source>
        <dbReference type="HAMAP-Rule" id="MF_00272"/>
    </source>
</evidence>
<dbReference type="GO" id="GO:0009249">
    <property type="term" value="P:protein lipoylation"/>
    <property type="evidence" value="ECO:0007669"/>
    <property type="project" value="TreeGrafter"/>
</dbReference>
<dbReference type="CDD" id="cd06848">
    <property type="entry name" value="GCS_H"/>
    <property type="match status" value="1"/>
</dbReference>
<dbReference type="InterPro" id="IPR033753">
    <property type="entry name" value="GCV_H/Fam206"/>
</dbReference>
<dbReference type="NCBIfam" id="NF002270">
    <property type="entry name" value="PRK01202.1"/>
    <property type="match status" value="1"/>
</dbReference>
<comment type="subunit">
    <text evidence="3">The glycine cleavage system is composed of four proteins: P, T, L and H.</text>
</comment>
<feature type="modified residue" description="N6-lipoyllysine" evidence="3 4">
    <location>
        <position position="68"/>
    </location>
</feature>
<comment type="cofactor">
    <cofactor evidence="3">
        <name>(R)-lipoate</name>
        <dbReference type="ChEBI" id="CHEBI:83088"/>
    </cofactor>
    <text evidence="3">Binds 1 lipoyl cofactor covalently.</text>
</comment>
<dbReference type="GO" id="GO:0005829">
    <property type="term" value="C:cytosol"/>
    <property type="evidence" value="ECO:0007669"/>
    <property type="project" value="TreeGrafter"/>
</dbReference>
<evidence type="ECO:0000313" key="7">
    <source>
        <dbReference type="Proteomes" id="UP000193108"/>
    </source>
</evidence>
<dbReference type="AlphaFoldDB" id="A0A1X1YWV4"/>
<dbReference type="PANTHER" id="PTHR11715">
    <property type="entry name" value="GLYCINE CLEAVAGE SYSTEM H PROTEIN"/>
    <property type="match status" value="1"/>
</dbReference>
<gene>
    <name evidence="3" type="primary">gcvH</name>
    <name evidence="6" type="ORF">AWC18_19745</name>
</gene>
<proteinExistence type="inferred from homology"/>
<accession>A0A1X1YWV4</accession>
<comment type="caution">
    <text evidence="6">The sequence shown here is derived from an EMBL/GenBank/DDBJ whole genome shotgun (WGS) entry which is preliminary data.</text>
</comment>
<dbReference type="InterPro" id="IPR011053">
    <property type="entry name" value="Single_hybrid_motif"/>
</dbReference>
<evidence type="ECO:0000313" key="6">
    <source>
        <dbReference type="EMBL" id="ORW15575.1"/>
    </source>
</evidence>
<keyword evidence="2 3" id="KW-0450">Lipoyl</keyword>
<reference evidence="6 7" key="1">
    <citation type="submission" date="2016-01" db="EMBL/GenBank/DDBJ databases">
        <title>The new phylogeny of the genus Mycobacterium.</title>
        <authorList>
            <person name="Tarcisio F."/>
            <person name="Conor M."/>
            <person name="Antonella G."/>
            <person name="Elisabetta G."/>
            <person name="Giulia F.S."/>
            <person name="Sara T."/>
            <person name="Anna F."/>
            <person name="Clotilde B."/>
            <person name="Roberto B."/>
            <person name="Veronica D.S."/>
            <person name="Fabio R."/>
            <person name="Monica P."/>
            <person name="Olivier J."/>
            <person name="Enrico T."/>
            <person name="Nicola S."/>
        </authorList>
    </citation>
    <scope>NUCLEOTIDE SEQUENCE [LARGE SCALE GENOMIC DNA]</scope>
    <source>
        <strain evidence="6 7">DSM 44164</strain>
    </source>
</reference>
<dbReference type="InterPro" id="IPR000089">
    <property type="entry name" value="Biotin_lipoyl"/>
</dbReference>
<evidence type="ECO:0000259" key="5">
    <source>
        <dbReference type="PROSITE" id="PS50968"/>
    </source>
</evidence>
<dbReference type="RefSeq" id="WP_064996354.1">
    <property type="nucleotide sequence ID" value="NZ_LQPI01000085.1"/>
</dbReference>
<protein>
    <recommendedName>
        <fullName evidence="3">Glycine cleavage system H protein</fullName>
    </recommendedName>
</protein>
<dbReference type="InterPro" id="IPR017453">
    <property type="entry name" value="GCV_H_sub"/>
</dbReference>
<dbReference type="NCBIfam" id="TIGR00527">
    <property type="entry name" value="gcvH"/>
    <property type="match status" value="1"/>
</dbReference>
<sequence length="137" mass="14381">MSSESQVPADLYYTSEHEWVRRTGPDTVRVGITDFAQAALGDVVFVQLPAAGTGVTAGEPFGEVESTKSVSDLYAPITASVSAVNAELDASPQLVNSDPYGAGWLVELQVADADSAALDQKLSELLTADAYRATLSE</sequence>
<dbReference type="PROSITE" id="PS50968">
    <property type="entry name" value="BIOTINYL_LIPOYL"/>
    <property type="match status" value="1"/>
</dbReference>
<dbReference type="Gene3D" id="2.40.50.100">
    <property type="match status" value="1"/>
</dbReference>
<comment type="function">
    <text evidence="3">The glycine cleavage system catalyzes the degradation of glycine. The H protein shuttles the methylamine group of glycine from the P protein to the T protein.</text>
</comment>
<dbReference type="EMBL" id="LQPI01000085">
    <property type="protein sequence ID" value="ORW15575.1"/>
    <property type="molecule type" value="Genomic_DNA"/>
</dbReference>